<evidence type="ECO:0000313" key="2">
    <source>
        <dbReference type="EMBL" id="CAD9190040.1"/>
    </source>
</evidence>
<feature type="region of interest" description="Disordered" evidence="1">
    <location>
        <begin position="1"/>
        <end position="35"/>
    </location>
</feature>
<dbReference type="AlphaFoldDB" id="A0A7S1WVX9"/>
<gene>
    <name evidence="2" type="ORF">ACAT0790_LOCUS66814</name>
</gene>
<reference evidence="2" key="1">
    <citation type="submission" date="2021-01" db="EMBL/GenBank/DDBJ databases">
        <authorList>
            <person name="Corre E."/>
            <person name="Pelletier E."/>
            <person name="Niang G."/>
            <person name="Scheremetjew M."/>
            <person name="Finn R."/>
            <person name="Kale V."/>
            <person name="Holt S."/>
            <person name="Cochrane G."/>
            <person name="Meng A."/>
            <person name="Brown T."/>
            <person name="Cohen L."/>
        </authorList>
    </citation>
    <scope>NUCLEOTIDE SEQUENCE</scope>
    <source>
        <strain evidence="2">OF101</strain>
    </source>
</reference>
<proteinExistence type="predicted"/>
<name>A0A7S1WVX9_ALECA</name>
<evidence type="ECO:0000256" key="1">
    <source>
        <dbReference type="SAM" id="MobiDB-lite"/>
    </source>
</evidence>
<sequence length="404" mass="44594">MRRSFIDLGLGHPTGPPRPRPRRRCHTPSADRRGPGFVVPDTGFEQHAAAPTLDAVPQPNICRGAMREVLADFPYADCIEPVPLLVSTTPSSGRGNDCTTTDDSCGTSLTTSGFSQRGQSHSQRKATHCRQRLMAKAVSPDFDSQSRQSVHRNVALRHLEELSIFRRQLQRVLTYVSHTFAGVDEDIANAVMSLCTQADELMDAAVTAHNILASVVAHIECHALPSLEAEIVYGRCHMVQSLLGFAQGWLPGGLRRDLCREYVGILSSLEYLLSCAELVVDYVEQPGWGQSDTTPTTVGRALEKLRDAYETLKCCSDSWCVLYSTRRQLMGVVEEAQELHCALLDARGMDALWMEKYVAYCSRLRAVCATYSGNRPNPEESSHLLPSDTYSTLSGLSFSTQEEL</sequence>
<dbReference type="EMBL" id="HBGE01112079">
    <property type="protein sequence ID" value="CAD9190040.1"/>
    <property type="molecule type" value="Transcribed_RNA"/>
</dbReference>
<organism evidence="2">
    <name type="scientific">Alexandrium catenella</name>
    <name type="common">Red tide dinoflagellate</name>
    <name type="synonym">Gonyaulax catenella</name>
    <dbReference type="NCBI Taxonomy" id="2925"/>
    <lineage>
        <taxon>Eukaryota</taxon>
        <taxon>Sar</taxon>
        <taxon>Alveolata</taxon>
        <taxon>Dinophyceae</taxon>
        <taxon>Gonyaulacales</taxon>
        <taxon>Pyrocystaceae</taxon>
        <taxon>Alexandrium</taxon>
    </lineage>
</organism>
<accession>A0A7S1WVX9</accession>
<protein>
    <submittedName>
        <fullName evidence="2">Uncharacterized protein</fullName>
    </submittedName>
</protein>